<protein>
    <submittedName>
        <fullName evidence="1">Uncharacterized protein</fullName>
    </submittedName>
</protein>
<dbReference type="GeneID" id="76425234"/>
<reference evidence="1" key="1">
    <citation type="journal article" date="2001" name="Int. J. Syst. Evol. Microbiol.">
        <title>Methanofollis aquaemaris sp. nov., a methanogen isolated from an aquaculture fish pond.</title>
        <authorList>
            <person name="Lai M.C."/>
            <person name="Chen S.C."/>
        </authorList>
    </citation>
    <scope>NUCLEOTIDE SEQUENCE</scope>
    <source>
        <strain evidence="1">N2F9704</strain>
    </source>
</reference>
<dbReference type="EMBL" id="CP036172">
    <property type="protein sequence ID" value="QSZ68282.1"/>
    <property type="molecule type" value="Genomic_DNA"/>
</dbReference>
<dbReference type="KEGG" id="maqe:RJ40_12645"/>
<keyword evidence="2" id="KW-1185">Reference proteome</keyword>
<organism evidence="1 2">
    <name type="scientific">Methanofollis aquaemaris</name>
    <dbReference type="NCBI Taxonomy" id="126734"/>
    <lineage>
        <taxon>Archaea</taxon>
        <taxon>Methanobacteriati</taxon>
        <taxon>Methanobacteriota</taxon>
        <taxon>Stenosarchaea group</taxon>
        <taxon>Methanomicrobia</taxon>
        <taxon>Methanomicrobiales</taxon>
        <taxon>Methanomicrobiaceae</taxon>
        <taxon>Methanofollis</taxon>
    </lineage>
</organism>
<proteinExistence type="predicted"/>
<name>A0A8A3S8C0_9EURY</name>
<sequence>MGGGGWSDWGNWANCCVPSGPYLTFYIRHYRCGQSSCQGGTGSWNLNAVCLQNAVMRYARAGKSSQFSNALSCCYWREDYRCPEHCYFEENYNKDIYIVAITNGDLVFGHAVCAEYLGGGVGEFSNWKFFQYDNLNITPGDWQMPYGTEWQETKVEIKKVTDIPDCGHYNSDRYPVVTFLIDENGRITIG</sequence>
<accession>A0A8A3S8C0</accession>
<evidence type="ECO:0000313" key="1">
    <source>
        <dbReference type="EMBL" id="QSZ68282.1"/>
    </source>
</evidence>
<reference evidence="1" key="2">
    <citation type="submission" date="2019-02" db="EMBL/GenBank/DDBJ databases">
        <authorList>
            <person name="Chen S.-C."/>
            <person name="Chien H.-H."/>
            <person name="Lai M.-C."/>
        </authorList>
    </citation>
    <scope>NUCLEOTIDE SEQUENCE</scope>
    <source>
        <strain evidence="1">N2F9704</strain>
    </source>
</reference>
<evidence type="ECO:0000313" key="2">
    <source>
        <dbReference type="Proteomes" id="UP001042704"/>
    </source>
</evidence>
<dbReference type="AlphaFoldDB" id="A0A8A3S8C0"/>
<dbReference type="Proteomes" id="UP001042704">
    <property type="component" value="Chromosome"/>
</dbReference>
<gene>
    <name evidence="1" type="ORF">RJ40_12645</name>
</gene>
<dbReference type="RefSeq" id="WP_265581238.1">
    <property type="nucleotide sequence ID" value="NZ_CP036172.1"/>
</dbReference>